<evidence type="ECO:0000313" key="1">
    <source>
        <dbReference type="EMBL" id="KAJ0088347.1"/>
    </source>
</evidence>
<dbReference type="EMBL" id="CM047905">
    <property type="protein sequence ID" value="KAJ0088347.1"/>
    <property type="molecule type" value="Genomic_DNA"/>
</dbReference>
<name>A0ACC1ANV3_9ROSI</name>
<gene>
    <name evidence="1" type="ORF">Patl1_32892</name>
</gene>
<comment type="caution">
    <text evidence="1">The sequence shown here is derived from an EMBL/GenBank/DDBJ whole genome shotgun (WGS) entry which is preliminary data.</text>
</comment>
<accession>A0ACC1ANV3</accession>
<evidence type="ECO:0000313" key="2">
    <source>
        <dbReference type="Proteomes" id="UP001164250"/>
    </source>
</evidence>
<sequence>MSRLAPLSEEPINDEDQDFSFSNTSNKKPHSWKNWLKTHFSLLVFTKKSDLKILLSVLGCPLFPVPVIPEHSLNDVTSQKILAWKEIKESIEKRVMEPSIYRGVSSSAQYIIQHFMAATGCRKLEGRVKNIFATGKVTMAMGDEFGGSNGSIGAGGGSSGAGLGVSEKGCFVMWQMFPNKWLIELVVGGHKVVAGSDGNVAWRHTPWLSAHAAKGGVRPLRRALQASLTPFFLLFCVFLVVYIILAYLDGGMDPIAVSNIFSTAQYMGEKQICGTDCFVLKLSANQSDLADRKFRSPGSQPTYWETSMATKIEDYRAVEGVMIAHGGQSSVIITRFGDNLKAGLSVTRMEEVWMIDDLAFNVAGLSMDCFIPPKEGSERLLFAG</sequence>
<keyword evidence="2" id="KW-1185">Reference proteome</keyword>
<proteinExistence type="predicted"/>
<reference evidence="2" key="1">
    <citation type="journal article" date="2023" name="G3 (Bethesda)">
        <title>Genome assembly and association tests identify interacting loci associated with vigor, precocity, and sex in interspecific pistachio rootstocks.</title>
        <authorList>
            <person name="Palmer W."/>
            <person name="Jacygrad E."/>
            <person name="Sagayaradj S."/>
            <person name="Cavanaugh K."/>
            <person name="Han R."/>
            <person name="Bertier L."/>
            <person name="Beede B."/>
            <person name="Kafkas S."/>
            <person name="Golino D."/>
            <person name="Preece J."/>
            <person name="Michelmore R."/>
        </authorList>
    </citation>
    <scope>NUCLEOTIDE SEQUENCE [LARGE SCALE GENOMIC DNA]</scope>
</reference>
<dbReference type="Proteomes" id="UP001164250">
    <property type="component" value="Chromosome 9"/>
</dbReference>
<organism evidence="1 2">
    <name type="scientific">Pistacia atlantica</name>
    <dbReference type="NCBI Taxonomy" id="434234"/>
    <lineage>
        <taxon>Eukaryota</taxon>
        <taxon>Viridiplantae</taxon>
        <taxon>Streptophyta</taxon>
        <taxon>Embryophyta</taxon>
        <taxon>Tracheophyta</taxon>
        <taxon>Spermatophyta</taxon>
        <taxon>Magnoliopsida</taxon>
        <taxon>eudicotyledons</taxon>
        <taxon>Gunneridae</taxon>
        <taxon>Pentapetalae</taxon>
        <taxon>rosids</taxon>
        <taxon>malvids</taxon>
        <taxon>Sapindales</taxon>
        <taxon>Anacardiaceae</taxon>
        <taxon>Pistacia</taxon>
    </lineage>
</organism>
<protein>
    <submittedName>
        <fullName evidence="1">Uncharacterized protein</fullName>
    </submittedName>
</protein>